<evidence type="ECO:0008006" key="3">
    <source>
        <dbReference type="Google" id="ProtNLM"/>
    </source>
</evidence>
<proteinExistence type="predicted"/>
<gene>
    <name evidence="1" type="ORF">SAMN05660420_00372</name>
</gene>
<dbReference type="Proteomes" id="UP000199409">
    <property type="component" value="Unassembled WGS sequence"/>
</dbReference>
<dbReference type="RefSeq" id="WP_092344225.1">
    <property type="nucleotide sequence ID" value="NZ_FNQN01000001.1"/>
</dbReference>
<dbReference type="STRING" id="37625.SAMN05660420_00372"/>
<protein>
    <recommendedName>
        <fullName evidence="3">FlgN protein</fullName>
    </recommendedName>
</protein>
<accession>A0A1H3VZ84</accession>
<evidence type="ECO:0000313" key="2">
    <source>
        <dbReference type="Proteomes" id="UP000199409"/>
    </source>
</evidence>
<dbReference type="InterPro" id="IPR036679">
    <property type="entry name" value="FlgN-like_sf"/>
</dbReference>
<name>A0A1H3VZ84_9BACT</name>
<dbReference type="SUPFAM" id="SSF140566">
    <property type="entry name" value="FlgN-like"/>
    <property type="match status" value="1"/>
</dbReference>
<reference evidence="1 2" key="1">
    <citation type="submission" date="2016-10" db="EMBL/GenBank/DDBJ databases">
        <authorList>
            <person name="de Groot N.N."/>
        </authorList>
    </citation>
    <scope>NUCLEOTIDE SEQUENCE [LARGE SCALE GENOMIC DNA]</scope>
    <source>
        <strain evidence="1 2">DSM 7343</strain>
    </source>
</reference>
<dbReference type="GO" id="GO:0044780">
    <property type="term" value="P:bacterial-type flagellum assembly"/>
    <property type="evidence" value="ECO:0007669"/>
    <property type="project" value="InterPro"/>
</dbReference>
<dbReference type="AlphaFoldDB" id="A0A1H3VZ84"/>
<keyword evidence="2" id="KW-1185">Reference proteome</keyword>
<dbReference type="EMBL" id="FNQN01000001">
    <property type="protein sequence ID" value="SDZ79991.1"/>
    <property type="molecule type" value="Genomic_DNA"/>
</dbReference>
<evidence type="ECO:0000313" key="1">
    <source>
        <dbReference type="EMBL" id="SDZ79991.1"/>
    </source>
</evidence>
<organism evidence="1 2">
    <name type="scientific">Desulfuromusa kysingii</name>
    <dbReference type="NCBI Taxonomy" id="37625"/>
    <lineage>
        <taxon>Bacteria</taxon>
        <taxon>Pseudomonadati</taxon>
        <taxon>Thermodesulfobacteriota</taxon>
        <taxon>Desulfuromonadia</taxon>
        <taxon>Desulfuromonadales</taxon>
        <taxon>Geopsychrobacteraceae</taxon>
        <taxon>Desulfuromusa</taxon>
    </lineage>
</organism>
<sequence length="117" mass="13425">MEQDLTQNLMQLEKLIMQERCFACTMKIAGLQQIQQEKKQLIDEIRALDGQCSVEQKQVAGRLRDENRRNAQLLYTCLNYLRQAMHNCTRQLTPTSYGCFGNSLQSTPSGLLLTGRI</sequence>